<proteinExistence type="predicted"/>
<gene>
    <name evidence="1" type="ORF">POM88_047005</name>
</gene>
<reference evidence="1" key="1">
    <citation type="submission" date="2023-02" db="EMBL/GenBank/DDBJ databases">
        <title>Genome of toxic invasive species Heracleum sosnowskyi carries increased number of genes despite the absence of recent whole-genome duplications.</title>
        <authorList>
            <person name="Schelkunov M."/>
            <person name="Shtratnikova V."/>
            <person name="Makarenko M."/>
            <person name="Klepikova A."/>
            <person name="Omelchenko D."/>
            <person name="Novikova G."/>
            <person name="Obukhova E."/>
            <person name="Bogdanov V."/>
            <person name="Penin A."/>
            <person name="Logacheva M."/>
        </authorList>
    </citation>
    <scope>NUCLEOTIDE SEQUENCE</scope>
    <source>
        <strain evidence="1">Hsosn_3</strain>
        <tissue evidence="1">Leaf</tissue>
    </source>
</reference>
<sequence length="135" mass="15027">MAEQRDEFREMEESFVRFFIEEEEEGGLSYMEDSTELSEIDTSDKFCEKLFDAQGGEIAKPYGTWMRADPKRRSHTMGSKWLRSGGANLANKVGGGEVSAKSDAVIIATECRNDGNKIGTTTKSQRILATASENQ</sequence>
<dbReference type="EMBL" id="JAUIZM010000010">
    <property type="protein sequence ID" value="KAK1362531.1"/>
    <property type="molecule type" value="Genomic_DNA"/>
</dbReference>
<organism evidence="1 2">
    <name type="scientific">Heracleum sosnowskyi</name>
    <dbReference type="NCBI Taxonomy" id="360622"/>
    <lineage>
        <taxon>Eukaryota</taxon>
        <taxon>Viridiplantae</taxon>
        <taxon>Streptophyta</taxon>
        <taxon>Embryophyta</taxon>
        <taxon>Tracheophyta</taxon>
        <taxon>Spermatophyta</taxon>
        <taxon>Magnoliopsida</taxon>
        <taxon>eudicotyledons</taxon>
        <taxon>Gunneridae</taxon>
        <taxon>Pentapetalae</taxon>
        <taxon>asterids</taxon>
        <taxon>campanulids</taxon>
        <taxon>Apiales</taxon>
        <taxon>Apiaceae</taxon>
        <taxon>Apioideae</taxon>
        <taxon>apioid superclade</taxon>
        <taxon>Tordylieae</taxon>
        <taxon>Tordyliinae</taxon>
        <taxon>Heracleum</taxon>
    </lineage>
</organism>
<reference evidence="1" key="2">
    <citation type="submission" date="2023-05" db="EMBL/GenBank/DDBJ databases">
        <authorList>
            <person name="Schelkunov M.I."/>
        </authorList>
    </citation>
    <scope>NUCLEOTIDE SEQUENCE</scope>
    <source>
        <strain evidence="1">Hsosn_3</strain>
        <tissue evidence="1">Leaf</tissue>
    </source>
</reference>
<name>A0AAD8H9P0_9APIA</name>
<dbReference type="AlphaFoldDB" id="A0AAD8H9P0"/>
<keyword evidence="2" id="KW-1185">Reference proteome</keyword>
<evidence type="ECO:0000313" key="1">
    <source>
        <dbReference type="EMBL" id="KAK1362531.1"/>
    </source>
</evidence>
<evidence type="ECO:0000313" key="2">
    <source>
        <dbReference type="Proteomes" id="UP001237642"/>
    </source>
</evidence>
<dbReference type="Proteomes" id="UP001237642">
    <property type="component" value="Unassembled WGS sequence"/>
</dbReference>
<protein>
    <submittedName>
        <fullName evidence="1">Uncharacterized protein</fullName>
    </submittedName>
</protein>
<comment type="caution">
    <text evidence="1">The sequence shown here is derived from an EMBL/GenBank/DDBJ whole genome shotgun (WGS) entry which is preliminary data.</text>
</comment>
<accession>A0AAD8H9P0</accession>